<dbReference type="RefSeq" id="WP_011281435.1">
    <property type="nucleotide sequence ID" value="NC_007205.1"/>
</dbReference>
<dbReference type="InterPro" id="IPR005546">
    <property type="entry name" value="Autotransporte_beta"/>
</dbReference>
<dbReference type="HOGENOM" id="CLU_385750_0_0_5"/>
<keyword evidence="4" id="KW-1185">Reference proteome</keyword>
<keyword evidence="1" id="KW-0732">Signal</keyword>
<dbReference type="EMBL" id="CP000084">
    <property type="protein sequence ID" value="AAZ20869.1"/>
    <property type="molecule type" value="Genomic_DNA"/>
</dbReference>
<feature type="domain" description="Autotransporter" evidence="2">
    <location>
        <begin position="395"/>
        <end position="672"/>
    </location>
</feature>
<dbReference type="InterPro" id="IPR051200">
    <property type="entry name" value="Host-pathogen_enzymatic-act"/>
</dbReference>
<dbReference type="STRING" id="335992.SAR11_0044"/>
<dbReference type="GeneID" id="66294548"/>
<dbReference type="Pfam" id="PF03797">
    <property type="entry name" value="Autotransporter"/>
    <property type="match status" value="1"/>
</dbReference>
<accession>Q4FPQ1</accession>
<feature type="chain" id="PRO_5004238629" evidence="1">
    <location>
        <begin position="37"/>
        <end position="723"/>
    </location>
</feature>
<protein>
    <submittedName>
        <fullName evidence="3">Outer membrane autotransporter</fullName>
    </submittedName>
</protein>
<proteinExistence type="predicted"/>
<name>Q4FPQ1_PELUB</name>
<dbReference type="PROSITE" id="PS51208">
    <property type="entry name" value="AUTOTRANSPORTER"/>
    <property type="match status" value="1"/>
</dbReference>
<dbReference type="PANTHER" id="PTHR47197:SF3">
    <property type="entry name" value="DIHYDRO-HEME D1 DEHYDROGENASE"/>
    <property type="match status" value="1"/>
</dbReference>
<dbReference type="SUPFAM" id="SSF75011">
    <property type="entry name" value="3-carboxy-cis,cis-mucoante lactonizing enzyme"/>
    <property type="match status" value="1"/>
</dbReference>
<dbReference type="Gene3D" id="2.130.10.10">
    <property type="entry name" value="YVTN repeat-like/Quinoprotein amine dehydrogenase"/>
    <property type="match status" value="1"/>
</dbReference>
<gene>
    <name evidence="3" type="ordered locus">SAR11_0044</name>
</gene>
<dbReference type="SUPFAM" id="SSF103515">
    <property type="entry name" value="Autotransporter"/>
    <property type="match status" value="1"/>
</dbReference>
<feature type="signal peptide" evidence="1">
    <location>
        <begin position="1"/>
        <end position="36"/>
    </location>
</feature>
<evidence type="ECO:0000313" key="4">
    <source>
        <dbReference type="Proteomes" id="UP000002528"/>
    </source>
</evidence>
<dbReference type="KEGG" id="pub:SAR11_0044"/>
<dbReference type="InterPro" id="IPR036709">
    <property type="entry name" value="Autotransporte_beta_dom_sf"/>
</dbReference>
<dbReference type="Gene3D" id="2.40.128.130">
    <property type="entry name" value="Autotransporter beta-domain"/>
    <property type="match status" value="1"/>
</dbReference>
<dbReference type="Proteomes" id="UP000002528">
    <property type="component" value="Chromosome"/>
</dbReference>
<dbReference type="OrthoDB" id="5720638at2"/>
<dbReference type="eggNOG" id="COG3391">
    <property type="taxonomic scope" value="Bacteria"/>
</dbReference>
<dbReference type="SMART" id="SM00869">
    <property type="entry name" value="Autotransporter"/>
    <property type="match status" value="1"/>
</dbReference>
<evidence type="ECO:0000256" key="1">
    <source>
        <dbReference type="SAM" id="SignalP"/>
    </source>
</evidence>
<dbReference type="InterPro" id="IPR015943">
    <property type="entry name" value="WD40/YVTN_repeat-like_dom_sf"/>
</dbReference>
<dbReference type="eggNOG" id="COG4625">
    <property type="taxonomic scope" value="Bacteria"/>
</dbReference>
<dbReference type="AlphaFoldDB" id="Q4FPQ1"/>
<evidence type="ECO:0000259" key="2">
    <source>
        <dbReference type="PROSITE" id="PS51208"/>
    </source>
</evidence>
<sequence length="723" mass="79121">MLNLIKKSKKLIIKGALKLKVFLVLFSLFFSSLALAEPTFIANFNVQDKETSPTGITFNPDGTKMFITGINMRKILQYNLTTAFDVTSAAFEKSVLIQVEQDKPQDVKFNSDGTVIFLLGTGTGVIDGVDAARNGIHRWSLSTPYDIGSITPANTTFTEVGGDNPRGLAFNNDGTKMFILDNTAQRVEEYNLSTPYNPDTKGSVANTLGNARSASHQGLGFNNDGSKIFIVKQDNKIDEYALSTAFDLSSATLTGTVSPTFPVTNKRLSGFAFNSSGTKMYHLDWHTLTDADNVNEYSLSCPFAVVSSSTCGAPQKNKDVRGVVDAQINTAKNFAKDSSQSALKRLSILRANKYYNASAQNIELNFQNELLKKVSNNVLSSAQAKLNPLQKLDQILPNDWEVWSEGSISFGKIGESSLSSAQDIDSLGITVGVDTKMDDDKILGVALRVGSTDVDVGTFGSKVDTNALSLSLYGINSLENSNYLKHVFGVSYLDSNIARKYDGNTDANKGEREGKQVFGSLNFGKEYENSDLIITPTGRIDGSYTALNGYTESGIAALSYNDQDISSLMASLGVLIDQDVDLENSTVRSRINLEYSKEFASSSKVVTSYVSNSESFEYQADNKNRDIYTAGLGLDFKHDQGLIISTDYERQQIKGHGYINKFTLSAGFLYRKETEFALGLDEEMTSSFKISKALGVFDLEFDLENNFSNQENHNANLSILSKF</sequence>
<organism evidence="3 4">
    <name type="scientific">Pelagibacter ubique (strain HTCC1062)</name>
    <dbReference type="NCBI Taxonomy" id="335992"/>
    <lineage>
        <taxon>Bacteria</taxon>
        <taxon>Pseudomonadati</taxon>
        <taxon>Pseudomonadota</taxon>
        <taxon>Alphaproteobacteria</taxon>
        <taxon>Candidatus Pelagibacterales</taxon>
        <taxon>Candidatus Pelagibacteraceae</taxon>
        <taxon>Candidatus Pelagibacter</taxon>
    </lineage>
</organism>
<reference evidence="3 4" key="1">
    <citation type="journal article" date="2005" name="Science">
        <title>Genome streamlining in a cosmopolitan oceanic bacterium.</title>
        <authorList>
            <person name="Giovannoni S.J."/>
            <person name="Tripp H.J."/>
            <person name="Givan S."/>
            <person name="Podar M."/>
            <person name="Vergin K.L."/>
            <person name="Baptista D."/>
            <person name="Bibbs L."/>
            <person name="Eads J."/>
            <person name="Richardson T.H."/>
            <person name="Noordewier M."/>
            <person name="Rappe M.S."/>
            <person name="Short J.M."/>
            <person name="Carrington J.C."/>
            <person name="Mathur E.J."/>
        </authorList>
    </citation>
    <scope>NUCLEOTIDE SEQUENCE [LARGE SCALE GENOMIC DNA]</scope>
    <source>
        <strain evidence="3 4">HTCC1062</strain>
    </source>
</reference>
<dbReference type="PANTHER" id="PTHR47197">
    <property type="entry name" value="PROTEIN NIRF"/>
    <property type="match status" value="1"/>
</dbReference>
<evidence type="ECO:0000313" key="3">
    <source>
        <dbReference type="EMBL" id="AAZ20869.1"/>
    </source>
</evidence>